<evidence type="ECO:0000313" key="4">
    <source>
        <dbReference type="Proteomes" id="UP000053890"/>
    </source>
</evidence>
<dbReference type="EMBL" id="KQ474074">
    <property type="protein sequence ID" value="KPV77842.1"/>
    <property type="molecule type" value="Genomic_DNA"/>
</dbReference>
<proteinExistence type="inferred from homology"/>
<feature type="compositionally biased region" description="Low complexity" evidence="2">
    <location>
        <begin position="25"/>
        <end position="34"/>
    </location>
</feature>
<dbReference type="SUPFAM" id="SSF52833">
    <property type="entry name" value="Thioredoxin-like"/>
    <property type="match status" value="1"/>
</dbReference>
<accession>A0A194SB62</accession>
<dbReference type="Gene3D" id="3.40.30.10">
    <property type="entry name" value="Glutaredoxin"/>
    <property type="match status" value="1"/>
</dbReference>
<dbReference type="InterPro" id="IPR051498">
    <property type="entry name" value="Phosducin-like_chap/apop_reg"/>
</dbReference>
<dbReference type="InterPro" id="IPR036249">
    <property type="entry name" value="Thioredoxin-like_sf"/>
</dbReference>
<feature type="compositionally biased region" description="Basic and acidic residues" evidence="2">
    <location>
        <begin position="245"/>
        <end position="254"/>
    </location>
</feature>
<reference evidence="3 4" key="1">
    <citation type="journal article" date="2015" name="Front. Microbiol.">
        <title>Genome sequence of the plant growth promoting endophytic yeast Rhodotorula graminis WP1.</title>
        <authorList>
            <person name="Firrincieli A."/>
            <person name="Otillar R."/>
            <person name="Salamov A."/>
            <person name="Schmutz J."/>
            <person name="Khan Z."/>
            <person name="Redman R.S."/>
            <person name="Fleck N.D."/>
            <person name="Lindquist E."/>
            <person name="Grigoriev I.V."/>
            <person name="Doty S.L."/>
        </authorList>
    </citation>
    <scope>NUCLEOTIDE SEQUENCE [LARGE SCALE GENOMIC DNA]</scope>
    <source>
        <strain evidence="3 4">WP1</strain>
    </source>
</reference>
<dbReference type="PANTHER" id="PTHR45809:SF3">
    <property type="entry name" value="VIRAL IAP-ASSOCIATED FACTOR HOMOLOG"/>
    <property type="match status" value="1"/>
</dbReference>
<dbReference type="STRING" id="578459.A0A194SB62"/>
<name>A0A194SB62_RHOGW</name>
<organism evidence="3 4">
    <name type="scientific">Rhodotorula graminis (strain WP1)</name>
    <dbReference type="NCBI Taxonomy" id="578459"/>
    <lineage>
        <taxon>Eukaryota</taxon>
        <taxon>Fungi</taxon>
        <taxon>Dikarya</taxon>
        <taxon>Basidiomycota</taxon>
        <taxon>Pucciniomycotina</taxon>
        <taxon>Microbotryomycetes</taxon>
        <taxon>Sporidiobolales</taxon>
        <taxon>Sporidiobolaceae</taxon>
        <taxon>Rhodotorula</taxon>
    </lineage>
</organism>
<feature type="region of interest" description="Disordered" evidence="2">
    <location>
        <begin position="1"/>
        <end position="49"/>
    </location>
</feature>
<comment type="similarity">
    <text evidence="1">Belongs to the phosducin family.</text>
</comment>
<dbReference type="GO" id="GO:0005737">
    <property type="term" value="C:cytoplasm"/>
    <property type="evidence" value="ECO:0007669"/>
    <property type="project" value="TreeGrafter"/>
</dbReference>
<sequence>MVRAPINYDEDTEFNDALRRHGIIPPKESSGSRSPSPPPAPASPTLSELDLDDLDIAKDDIVSRADLEHALEARKARERDALDKRRFGRVYNIGKVDYTREVTEASNEELPGEPEGWGIGVVCILFKDSVPESKKLMPLIAELASLYPSSKFVSIVSDHCIENYPDKNVPTLLVYRKGALMGQIVGLGSMNGMNATLRDVERVLFAFRGIDFHLKVGYDAAPVSSQFASRSDAAQPLSKGGATHGEGRPERPTSGDEDGSGADSDDDDQAFVGGGRRSGIRQGSKLSDARRRAAKKGGDDSDSDFDL</sequence>
<dbReference type="OMA" id="NTKCADI"/>
<keyword evidence="4" id="KW-1185">Reference proteome</keyword>
<dbReference type="GeneID" id="28976389"/>
<evidence type="ECO:0000256" key="1">
    <source>
        <dbReference type="ARBA" id="ARBA00009686"/>
    </source>
</evidence>
<evidence type="ECO:0000256" key="2">
    <source>
        <dbReference type="SAM" id="MobiDB-lite"/>
    </source>
</evidence>
<feature type="compositionally biased region" description="Basic and acidic residues" evidence="2">
    <location>
        <begin position="287"/>
        <end position="299"/>
    </location>
</feature>
<dbReference type="GO" id="GO:0006457">
    <property type="term" value="P:protein folding"/>
    <property type="evidence" value="ECO:0007669"/>
    <property type="project" value="TreeGrafter"/>
</dbReference>
<dbReference type="OrthoDB" id="45518at2759"/>
<feature type="region of interest" description="Disordered" evidence="2">
    <location>
        <begin position="229"/>
        <end position="307"/>
    </location>
</feature>
<dbReference type="Proteomes" id="UP000053890">
    <property type="component" value="Unassembled WGS sequence"/>
</dbReference>
<dbReference type="RefSeq" id="XP_018273891.1">
    <property type="nucleotide sequence ID" value="XM_018415941.1"/>
</dbReference>
<evidence type="ECO:0008006" key="5">
    <source>
        <dbReference type="Google" id="ProtNLM"/>
    </source>
</evidence>
<protein>
    <recommendedName>
        <fullName evidence="5">Phosducin thioredoxin-like domain-containing protein</fullName>
    </recommendedName>
</protein>
<gene>
    <name evidence="3" type="ORF">RHOBADRAFT_51644</name>
</gene>
<evidence type="ECO:0000313" key="3">
    <source>
        <dbReference type="EMBL" id="KPV77842.1"/>
    </source>
</evidence>
<dbReference type="PANTHER" id="PTHR45809">
    <property type="entry name" value="VIRAL IAP-ASSOCIATED FACTOR HOMOLOG"/>
    <property type="match status" value="1"/>
</dbReference>
<dbReference type="AlphaFoldDB" id="A0A194SB62"/>
<feature type="compositionally biased region" description="Acidic residues" evidence="2">
    <location>
        <begin position="255"/>
        <end position="269"/>
    </location>
</feature>